<dbReference type="SMART" id="SM01317">
    <property type="entry name" value="SPOB_ab"/>
    <property type="match status" value="1"/>
</dbReference>
<organism evidence="5 6">
    <name type="scientific">Sinobaca qinghaiensis</name>
    <dbReference type="NCBI Taxonomy" id="342944"/>
    <lineage>
        <taxon>Bacteria</taxon>
        <taxon>Bacillati</taxon>
        <taxon>Bacillota</taxon>
        <taxon>Bacilli</taxon>
        <taxon>Bacillales</taxon>
        <taxon>Sporolactobacillaceae</taxon>
        <taxon>Sinobaca</taxon>
    </lineage>
</organism>
<dbReference type="InterPro" id="IPR016120">
    <property type="entry name" value="Sig_transdc_His_kin_SpoOB"/>
</dbReference>
<dbReference type="Proteomes" id="UP000285120">
    <property type="component" value="Unassembled WGS sequence"/>
</dbReference>
<feature type="domain" description="Sporulation initiation phosphotransferase B C-terminal" evidence="4">
    <location>
        <begin position="58"/>
        <end position="171"/>
    </location>
</feature>
<protein>
    <submittedName>
        <fullName evidence="5">Stage 0 sporulation protein B (Sporulation initiation phosphotransferase)</fullName>
    </submittedName>
</protein>
<dbReference type="Pfam" id="PF14689">
    <property type="entry name" value="SPOB_a"/>
    <property type="match status" value="1"/>
</dbReference>
<sequence length="176" mass="21144">MQEKDKLNILRHSRHDWMNVVQVIKGNLQLDRKDRVYDILNEVTRRAEHEAKLSDLNTPDLAYKLITFNWQWQKFHLDIEMIGKPIDCARHEMCWLKFFDQFFEKLTEQSDSMTDPNLLVSFHLQETPYIEFDFQGGIQDMKNMQEWLAEWKVSSSCYVENIVANEQELVFVLNKK</sequence>
<evidence type="ECO:0000256" key="1">
    <source>
        <dbReference type="ARBA" id="ARBA00022553"/>
    </source>
</evidence>
<dbReference type="InterPro" id="IPR039506">
    <property type="entry name" value="SPOB_a"/>
</dbReference>
<dbReference type="GO" id="GO:0000155">
    <property type="term" value="F:phosphorelay sensor kinase activity"/>
    <property type="evidence" value="ECO:0007669"/>
    <property type="project" value="InterPro"/>
</dbReference>
<keyword evidence="2 5" id="KW-0808">Transferase</keyword>
<keyword evidence="6" id="KW-1185">Reference proteome</keyword>
<dbReference type="SUPFAM" id="SSF55890">
    <property type="entry name" value="Sporulation response regulatory protein Spo0B"/>
    <property type="match status" value="1"/>
</dbReference>
<accession>A0A419V3Q9</accession>
<evidence type="ECO:0000313" key="6">
    <source>
        <dbReference type="Proteomes" id="UP000285120"/>
    </source>
</evidence>
<dbReference type="EMBL" id="RAPK01000009">
    <property type="protein sequence ID" value="RKD73114.1"/>
    <property type="molecule type" value="Genomic_DNA"/>
</dbReference>
<evidence type="ECO:0000313" key="5">
    <source>
        <dbReference type="EMBL" id="RKD73114.1"/>
    </source>
</evidence>
<dbReference type="Pfam" id="PF14682">
    <property type="entry name" value="SPOB_ab"/>
    <property type="match status" value="1"/>
</dbReference>
<evidence type="ECO:0000256" key="2">
    <source>
        <dbReference type="ARBA" id="ARBA00022679"/>
    </source>
</evidence>
<gene>
    <name evidence="5" type="ORF">ATL39_2318</name>
</gene>
<evidence type="ECO:0000256" key="3">
    <source>
        <dbReference type="ARBA" id="ARBA00022777"/>
    </source>
</evidence>
<dbReference type="Gene3D" id="3.30.565.30">
    <property type="entry name" value="Sporulation initiation phosphotransferase B (SpoOB), C-terminal domain"/>
    <property type="match status" value="1"/>
</dbReference>
<dbReference type="AlphaFoldDB" id="A0A419V3Q9"/>
<keyword evidence="3" id="KW-0418">Kinase</keyword>
<evidence type="ECO:0000259" key="4">
    <source>
        <dbReference type="SMART" id="SM01317"/>
    </source>
</evidence>
<name>A0A419V3Q9_9BACL</name>
<dbReference type="Gene3D" id="1.10.287.130">
    <property type="match status" value="1"/>
</dbReference>
<comment type="caution">
    <text evidence="5">The sequence shown here is derived from an EMBL/GenBank/DDBJ whole genome shotgun (WGS) entry which is preliminary data.</text>
</comment>
<proteinExistence type="predicted"/>
<reference evidence="5 6" key="1">
    <citation type="submission" date="2018-09" db="EMBL/GenBank/DDBJ databases">
        <title>Genomic Encyclopedia of Archaeal and Bacterial Type Strains, Phase II (KMG-II): from individual species to whole genera.</title>
        <authorList>
            <person name="Goeker M."/>
        </authorList>
    </citation>
    <scope>NUCLEOTIDE SEQUENCE [LARGE SCALE GENOMIC DNA]</scope>
    <source>
        <strain evidence="5 6">DSM 17008</strain>
    </source>
</reference>
<keyword evidence="1" id="KW-0597">Phosphoprotein</keyword>
<dbReference type="InterPro" id="IPR016122">
    <property type="entry name" value="SpoOB_C"/>
</dbReference>
<dbReference type="InterPro" id="IPR037100">
    <property type="entry name" value="Spo0B_C_sf"/>
</dbReference>